<keyword evidence="1" id="KW-0812">Transmembrane</keyword>
<dbReference type="EMBL" id="CP098747">
    <property type="protein sequence ID" value="USG61851.1"/>
    <property type="molecule type" value="Genomic_DNA"/>
</dbReference>
<dbReference type="Pfam" id="PF19455">
    <property type="entry name" value="DUF5993"/>
    <property type="match status" value="1"/>
</dbReference>
<dbReference type="InterPro" id="IPR046035">
    <property type="entry name" value="DUF5993"/>
</dbReference>
<feature type="transmembrane region" description="Helical" evidence="1">
    <location>
        <begin position="26"/>
        <end position="43"/>
    </location>
</feature>
<evidence type="ECO:0000313" key="2">
    <source>
        <dbReference type="EMBL" id="USG61851.1"/>
    </source>
</evidence>
<dbReference type="Proteomes" id="UP001056291">
    <property type="component" value="Chromosome"/>
</dbReference>
<keyword evidence="3" id="KW-1185">Reference proteome</keyword>
<organism evidence="2 3">
    <name type="scientific">Sneathiella marina</name>
    <dbReference type="NCBI Taxonomy" id="2950108"/>
    <lineage>
        <taxon>Bacteria</taxon>
        <taxon>Pseudomonadati</taxon>
        <taxon>Pseudomonadota</taxon>
        <taxon>Alphaproteobacteria</taxon>
        <taxon>Sneathiellales</taxon>
        <taxon>Sneathiellaceae</taxon>
        <taxon>Sneathiella</taxon>
    </lineage>
</organism>
<evidence type="ECO:0000313" key="3">
    <source>
        <dbReference type="Proteomes" id="UP001056291"/>
    </source>
</evidence>
<evidence type="ECO:0000256" key="1">
    <source>
        <dbReference type="SAM" id="Phobius"/>
    </source>
</evidence>
<dbReference type="RefSeq" id="WP_251935155.1">
    <property type="nucleotide sequence ID" value="NZ_CP098747.1"/>
</dbReference>
<keyword evidence="1" id="KW-0472">Membrane</keyword>
<accession>A0ABY4W3U0</accession>
<sequence>MASLLFLMFFVTMALALMNKEKLSFIAFGLSIAASLFWFHHHATSTLNIQL</sequence>
<name>A0ABY4W3U0_9PROT</name>
<reference evidence="2" key="1">
    <citation type="submission" date="2022-06" db="EMBL/GenBank/DDBJ databases">
        <title>Sneathiella actinostolidae sp. nov., isolated from a sea anemonein the Western Pacific Ocean.</title>
        <authorList>
            <person name="Wei M.J."/>
        </authorList>
    </citation>
    <scope>NUCLEOTIDE SEQUENCE</scope>
    <source>
        <strain evidence="2">PHK-P5</strain>
    </source>
</reference>
<protein>
    <submittedName>
        <fullName evidence="2">DUF5993 family protein</fullName>
    </submittedName>
</protein>
<keyword evidence="1" id="KW-1133">Transmembrane helix</keyword>
<gene>
    <name evidence="2" type="ORF">NBZ79_02540</name>
</gene>
<proteinExistence type="predicted"/>